<evidence type="ECO:0000313" key="1">
    <source>
        <dbReference type="EMBL" id="GGW30169.1"/>
    </source>
</evidence>
<organism evidence="1 2">
    <name type="scientific">Gemmobacter lanyuensis</name>
    <dbReference type="NCBI Taxonomy" id="1054497"/>
    <lineage>
        <taxon>Bacteria</taxon>
        <taxon>Pseudomonadati</taxon>
        <taxon>Pseudomonadota</taxon>
        <taxon>Alphaproteobacteria</taxon>
        <taxon>Rhodobacterales</taxon>
        <taxon>Paracoccaceae</taxon>
        <taxon>Gemmobacter</taxon>
    </lineage>
</organism>
<comment type="caution">
    <text evidence="1">The sequence shown here is derived from an EMBL/GenBank/DDBJ whole genome shotgun (WGS) entry which is preliminary data.</text>
</comment>
<accession>A0A918IS69</accession>
<name>A0A918IS69_9RHOB</name>
<evidence type="ECO:0000313" key="2">
    <source>
        <dbReference type="Proteomes" id="UP000628984"/>
    </source>
</evidence>
<reference evidence="1" key="2">
    <citation type="submission" date="2020-09" db="EMBL/GenBank/DDBJ databases">
        <authorList>
            <person name="Sun Q."/>
            <person name="Kim S."/>
        </authorList>
    </citation>
    <scope>NUCLEOTIDE SEQUENCE</scope>
    <source>
        <strain evidence="1">KCTC 23714</strain>
    </source>
</reference>
<proteinExistence type="predicted"/>
<protein>
    <submittedName>
        <fullName evidence="1">Uncharacterized protein</fullName>
    </submittedName>
</protein>
<sequence>MAVPERKTPAQFEGKTVRQIEAILIARRVDRIVTERLERPAAVQRAKVLATALTTLTPRKLNF</sequence>
<dbReference type="EMBL" id="BMYQ01000004">
    <property type="protein sequence ID" value="GGW30169.1"/>
    <property type="molecule type" value="Genomic_DNA"/>
</dbReference>
<keyword evidence="2" id="KW-1185">Reference proteome</keyword>
<dbReference type="Proteomes" id="UP000628984">
    <property type="component" value="Unassembled WGS sequence"/>
</dbReference>
<dbReference type="AlphaFoldDB" id="A0A918IS69"/>
<reference evidence="1" key="1">
    <citation type="journal article" date="2014" name="Int. J. Syst. Evol. Microbiol.">
        <title>Complete genome sequence of Corynebacterium casei LMG S-19264T (=DSM 44701T), isolated from a smear-ripened cheese.</title>
        <authorList>
            <consortium name="US DOE Joint Genome Institute (JGI-PGF)"/>
            <person name="Walter F."/>
            <person name="Albersmeier A."/>
            <person name="Kalinowski J."/>
            <person name="Ruckert C."/>
        </authorList>
    </citation>
    <scope>NUCLEOTIDE SEQUENCE</scope>
    <source>
        <strain evidence="1">KCTC 23714</strain>
    </source>
</reference>
<gene>
    <name evidence="1" type="ORF">GCM10011452_18480</name>
</gene>